<gene>
    <name evidence="3" type="primary">Dwil\GK27459</name>
    <name evidence="3" type="ORF">Dwil_GK27459</name>
</gene>
<dbReference type="STRING" id="7260.A0A0Q9WPB3"/>
<reference evidence="3 4" key="1">
    <citation type="journal article" date="2007" name="Nature">
        <title>Evolution of genes and genomes on the Drosophila phylogeny.</title>
        <authorList>
            <consortium name="Drosophila 12 Genomes Consortium"/>
            <person name="Clark A.G."/>
            <person name="Eisen M.B."/>
            <person name="Smith D.R."/>
            <person name="Bergman C.M."/>
            <person name="Oliver B."/>
            <person name="Markow T.A."/>
            <person name="Kaufman T.C."/>
            <person name="Kellis M."/>
            <person name="Gelbart W."/>
            <person name="Iyer V.N."/>
            <person name="Pollard D.A."/>
            <person name="Sackton T.B."/>
            <person name="Larracuente A.M."/>
            <person name="Singh N.D."/>
            <person name="Abad J.P."/>
            <person name="Abt D.N."/>
            <person name="Adryan B."/>
            <person name="Aguade M."/>
            <person name="Akashi H."/>
            <person name="Anderson W.W."/>
            <person name="Aquadro C.F."/>
            <person name="Ardell D.H."/>
            <person name="Arguello R."/>
            <person name="Artieri C.G."/>
            <person name="Barbash D.A."/>
            <person name="Barker D."/>
            <person name="Barsanti P."/>
            <person name="Batterham P."/>
            <person name="Batzoglou S."/>
            <person name="Begun D."/>
            <person name="Bhutkar A."/>
            <person name="Blanco E."/>
            <person name="Bosak S.A."/>
            <person name="Bradley R.K."/>
            <person name="Brand A.D."/>
            <person name="Brent M.R."/>
            <person name="Brooks A.N."/>
            <person name="Brown R.H."/>
            <person name="Butlin R.K."/>
            <person name="Caggese C."/>
            <person name="Calvi B.R."/>
            <person name="Bernardo de Carvalho A."/>
            <person name="Caspi A."/>
            <person name="Castrezana S."/>
            <person name="Celniker S.E."/>
            <person name="Chang J.L."/>
            <person name="Chapple C."/>
            <person name="Chatterji S."/>
            <person name="Chinwalla A."/>
            <person name="Civetta A."/>
            <person name="Clifton S.W."/>
            <person name="Comeron J.M."/>
            <person name="Costello J.C."/>
            <person name="Coyne J.A."/>
            <person name="Daub J."/>
            <person name="David R.G."/>
            <person name="Delcher A.L."/>
            <person name="Delehaunty K."/>
            <person name="Do C.B."/>
            <person name="Ebling H."/>
            <person name="Edwards K."/>
            <person name="Eickbush T."/>
            <person name="Evans J.D."/>
            <person name="Filipski A."/>
            <person name="Findeiss S."/>
            <person name="Freyhult E."/>
            <person name="Fulton L."/>
            <person name="Fulton R."/>
            <person name="Garcia A.C."/>
            <person name="Gardiner A."/>
            <person name="Garfield D.A."/>
            <person name="Garvin B.E."/>
            <person name="Gibson G."/>
            <person name="Gilbert D."/>
            <person name="Gnerre S."/>
            <person name="Godfrey J."/>
            <person name="Good R."/>
            <person name="Gotea V."/>
            <person name="Gravely B."/>
            <person name="Greenberg A.J."/>
            <person name="Griffiths-Jones S."/>
            <person name="Gross S."/>
            <person name="Guigo R."/>
            <person name="Gustafson E.A."/>
            <person name="Haerty W."/>
            <person name="Hahn M.W."/>
            <person name="Halligan D.L."/>
            <person name="Halpern A.L."/>
            <person name="Halter G.M."/>
            <person name="Han M.V."/>
            <person name="Heger A."/>
            <person name="Hillier L."/>
            <person name="Hinrichs A.S."/>
            <person name="Holmes I."/>
            <person name="Hoskins R.A."/>
            <person name="Hubisz M.J."/>
            <person name="Hultmark D."/>
            <person name="Huntley M.A."/>
            <person name="Jaffe D.B."/>
            <person name="Jagadeeshan S."/>
            <person name="Jeck W.R."/>
            <person name="Johnson J."/>
            <person name="Jones C.D."/>
            <person name="Jordan W.C."/>
            <person name="Karpen G.H."/>
            <person name="Kataoka E."/>
            <person name="Keightley P.D."/>
            <person name="Kheradpour P."/>
            <person name="Kirkness E.F."/>
            <person name="Koerich L.B."/>
            <person name="Kristiansen K."/>
            <person name="Kudrna D."/>
            <person name="Kulathinal R.J."/>
            <person name="Kumar S."/>
            <person name="Kwok R."/>
            <person name="Lander E."/>
            <person name="Langley C.H."/>
            <person name="Lapoint R."/>
            <person name="Lazzaro B.P."/>
            <person name="Lee S.J."/>
            <person name="Levesque L."/>
            <person name="Li R."/>
            <person name="Lin C.F."/>
            <person name="Lin M.F."/>
            <person name="Lindblad-Toh K."/>
            <person name="Llopart A."/>
            <person name="Long M."/>
            <person name="Low L."/>
            <person name="Lozovsky E."/>
            <person name="Lu J."/>
            <person name="Luo M."/>
            <person name="Machado C.A."/>
            <person name="Makalowski W."/>
            <person name="Marzo M."/>
            <person name="Matsuda M."/>
            <person name="Matzkin L."/>
            <person name="McAllister B."/>
            <person name="McBride C.S."/>
            <person name="McKernan B."/>
            <person name="McKernan K."/>
            <person name="Mendez-Lago M."/>
            <person name="Minx P."/>
            <person name="Mollenhauer M.U."/>
            <person name="Montooth K."/>
            <person name="Mount S.M."/>
            <person name="Mu X."/>
            <person name="Myers E."/>
            <person name="Negre B."/>
            <person name="Newfeld S."/>
            <person name="Nielsen R."/>
            <person name="Noor M.A."/>
            <person name="O'Grady P."/>
            <person name="Pachter L."/>
            <person name="Papaceit M."/>
            <person name="Parisi M.J."/>
            <person name="Parisi M."/>
            <person name="Parts L."/>
            <person name="Pedersen J.S."/>
            <person name="Pesole G."/>
            <person name="Phillippy A.M."/>
            <person name="Ponting C.P."/>
            <person name="Pop M."/>
            <person name="Porcelli D."/>
            <person name="Powell J.R."/>
            <person name="Prohaska S."/>
            <person name="Pruitt K."/>
            <person name="Puig M."/>
            <person name="Quesneville H."/>
            <person name="Ram K.R."/>
            <person name="Rand D."/>
            <person name="Rasmussen M.D."/>
            <person name="Reed L.K."/>
            <person name="Reenan R."/>
            <person name="Reily A."/>
            <person name="Remington K.A."/>
            <person name="Rieger T.T."/>
            <person name="Ritchie M.G."/>
            <person name="Robin C."/>
            <person name="Rogers Y.H."/>
            <person name="Rohde C."/>
            <person name="Rozas J."/>
            <person name="Rubenfield M.J."/>
            <person name="Ruiz A."/>
            <person name="Russo S."/>
            <person name="Salzberg S.L."/>
            <person name="Sanchez-Gracia A."/>
            <person name="Saranga D.J."/>
            <person name="Sato H."/>
            <person name="Schaeffer S.W."/>
            <person name="Schatz M.C."/>
            <person name="Schlenke T."/>
            <person name="Schwartz R."/>
            <person name="Segarra C."/>
            <person name="Singh R.S."/>
            <person name="Sirot L."/>
            <person name="Sirota M."/>
            <person name="Sisneros N.B."/>
            <person name="Smith C.D."/>
            <person name="Smith T.F."/>
            <person name="Spieth J."/>
            <person name="Stage D.E."/>
            <person name="Stark A."/>
            <person name="Stephan W."/>
            <person name="Strausberg R.L."/>
            <person name="Strempel S."/>
            <person name="Sturgill D."/>
            <person name="Sutton G."/>
            <person name="Sutton G.G."/>
            <person name="Tao W."/>
            <person name="Teichmann S."/>
            <person name="Tobari Y.N."/>
            <person name="Tomimura Y."/>
            <person name="Tsolas J.M."/>
            <person name="Valente V.L."/>
            <person name="Venter E."/>
            <person name="Venter J.C."/>
            <person name="Vicario S."/>
            <person name="Vieira F.G."/>
            <person name="Vilella A.J."/>
            <person name="Villasante A."/>
            <person name="Walenz B."/>
            <person name="Wang J."/>
            <person name="Wasserman M."/>
            <person name="Watts T."/>
            <person name="Wilson D."/>
            <person name="Wilson R.K."/>
            <person name="Wing R.A."/>
            <person name="Wolfner M.F."/>
            <person name="Wong A."/>
            <person name="Wong G.K."/>
            <person name="Wu C.I."/>
            <person name="Wu G."/>
            <person name="Yamamoto D."/>
            <person name="Yang H.P."/>
            <person name="Yang S.P."/>
            <person name="Yorke J.A."/>
            <person name="Yoshida K."/>
            <person name="Zdobnov E."/>
            <person name="Zhang P."/>
            <person name="Zhang Y."/>
            <person name="Zimin A.V."/>
            <person name="Baldwin J."/>
            <person name="Abdouelleil A."/>
            <person name="Abdulkadir J."/>
            <person name="Abebe A."/>
            <person name="Abera B."/>
            <person name="Abreu J."/>
            <person name="Acer S.C."/>
            <person name="Aftuck L."/>
            <person name="Alexander A."/>
            <person name="An P."/>
            <person name="Anderson E."/>
            <person name="Anderson S."/>
            <person name="Arachi H."/>
            <person name="Azer M."/>
            <person name="Bachantsang P."/>
            <person name="Barry A."/>
            <person name="Bayul T."/>
            <person name="Berlin A."/>
            <person name="Bessette D."/>
            <person name="Bloom T."/>
            <person name="Blye J."/>
            <person name="Boguslavskiy L."/>
            <person name="Bonnet C."/>
            <person name="Boukhgalter B."/>
            <person name="Bourzgui I."/>
            <person name="Brown A."/>
            <person name="Cahill P."/>
            <person name="Channer S."/>
            <person name="Cheshatsang Y."/>
            <person name="Chuda L."/>
            <person name="Citroen M."/>
            <person name="Collymore A."/>
            <person name="Cooke P."/>
            <person name="Costello M."/>
            <person name="D'Aco K."/>
            <person name="Daza R."/>
            <person name="De Haan G."/>
            <person name="DeGray S."/>
            <person name="DeMaso C."/>
            <person name="Dhargay N."/>
            <person name="Dooley K."/>
            <person name="Dooley E."/>
            <person name="Doricent M."/>
            <person name="Dorje P."/>
            <person name="Dorjee K."/>
            <person name="Dupes A."/>
            <person name="Elong R."/>
            <person name="Falk J."/>
            <person name="Farina A."/>
            <person name="Faro S."/>
            <person name="Ferguson D."/>
            <person name="Fisher S."/>
            <person name="Foley C.D."/>
            <person name="Franke A."/>
            <person name="Friedrich D."/>
            <person name="Gadbois L."/>
            <person name="Gearin G."/>
            <person name="Gearin C.R."/>
            <person name="Giannoukos G."/>
            <person name="Goode T."/>
            <person name="Graham J."/>
            <person name="Grandbois E."/>
            <person name="Grewal S."/>
            <person name="Gyaltsen K."/>
            <person name="Hafez N."/>
            <person name="Hagos B."/>
            <person name="Hall J."/>
            <person name="Henson C."/>
            <person name="Hollinger A."/>
            <person name="Honan T."/>
            <person name="Huard M.D."/>
            <person name="Hughes L."/>
            <person name="Hurhula B."/>
            <person name="Husby M.E."/>
            <person name="Kamat A."/>
            <person name="Kanga B."/>
            <person name="Kashin S."/>
            <person name="Khazanovich D."/>
            <person name="Kisner P."/>
            <person name="Lance K."/>
            <person name="Lara M."/>
            <person name="Lee W."/>
            <person name="Lennon N."/>
            <person name="Letendre F."/>
            <person name="LeVine R."/>
            <person name="Lipovsky A."/>
            <person name="Liu X."/>
            <person name="Liu J."/>
            <person name="Liu S."/>
            <person name="Lokyitsang T."/>
            <person name="Lokyitsang Y."/>
            <person name="Lubonja R."/>
            <person name="Lui A."/>
            <person name="MacDonald P."/>
            <person name="Magnisalis V."/>
            <person name="Maru K."/>
            <person name="Matthews C."/>
            <person name="McCusker W."/>
            <person name="McDonough S."/>
            <person name="Mehta T."/>
            <person name="Meldrim J."/>
            <person name="Meneus L."/>
            <person name="Mihai O."/>
            <person name="Mihalev A."/>
            <person name="Mihova T."/>
            <person name="Mittelman R."/>
            <person name="Mlenga V."/>
            <person name="Montmayeur A."/>
            <person name="Mulrain L."/>
            <person name="Navidi A."/>
            <person name="Naylor J."/>
            <person name="Negash T."/>
            <person name="Nguyen T."/>
            <person name="Nguyen N."/>
            <person name="Nicol R."/>
            <person name="Norbu C."/>
            <person name="Norbu N."/>
            <person name="Novod N."/>
            <person name="O'Neill B."/>
            <person name="Osman S."/>
            <person name="Markiewicz E."/>
            <person name="Oyono O.L."/>
            <person name="Patti C."/>
            <person name="Phunkhang P."/>
            <person name="Pierre F."/>
            <person name="Priest M."/>
            <person name="Raghuraman S."/>
            <person name="Rege F."/>
            <person name="Reyes R."/>
            <person name="Rise C."/>
            <person name="Rogov P."/>
            <person name="Ross K."/>
            <person name="Ryan E."/>
            <person name="Settipalli S."/>
            <person name="Shea T."/>
            <person name="Sherpa N."/>
            <person name="Shi L."/>
            <person name="Shih D."/>
            <person name="Sparrow T."/>
            <person name="Spaulding J."/>
            <person name="Stalker J."/>
            <person name="Stange-Thomann N."/>
            <person name="Stavropoulos S."/>
            <person name="Stone C."/>
            <person name="Strader C."/>
            <person name="Tesfaye S."/>
            <person name="Thomson T."/>
            <person name="Thoulutsang Y."/>
            <person name="Thoulutsang D."/>
            <person name="Topham K."/>
            <person name="Topping I."/>
            <person name="Tsamla T."/>
            <person name="Vassiliev H."/>
            <person name="Vo A."/>
            <person name="Wangchuk T."/>
            <person name="Wangdi T."/>
            <person name="Weiand M."/>
            <person name="Wilkinson J."/>
            <person name="Wilson A."/>
            <person name="Yadav S."/>
            <person name="Young G."/>
            <person name="Yu Q."/>
            <person name="Zembek L."/>
            <person name="Zhong D."/>
            <person name="Zimmer A."/>
            <person name="Zwirko Z."/>
            <person name="Jaffe D.B."/>
            <person name="Alvarez P."/>
            <person name="Brockman W."/>
            <person name="Butler J."/>
            <person name="Chin C."/>
            <person name="Gnerre S."/>
            <person name="Grabherr M."/>
            <person name="Kleber M."/>
            <person name="Mauceli E."/>
            <person name="MacCallum I."/>
        </authorList>
    </citation>
    <scope>NUCLEOTIDE SEQUENCE [LARGE SCALE GENOMIC DNA]</scope>
    <source>
        <strain evidence="4">Tucson 14030-0811.24</strain>
    </source>
</reference>
<keyword evidence="4" id="KW-1185">Reference proteome</keyword>
<dbReference type="AlphaFoldDB" id="A0A0Q9WPB3"/>
<organism evidence="3 4">
    <name type="scientific">Drosophila willistoni</name>
    <name type="common">Fruit fly</name>
    <dbReference type="NCBI Taxonomy" id="7260"/>
    <lineage>
        <taxon>Eukaryota</taxon>
        <taxon>Metazoa</taxon>
        <taxon>Ecdysozoa</taxon>
        <taxon>Arthropoda</taxon>
        <taxon>Hexapoda</taxon>
        <taxon>Insecta</taxon>
        <taxon>Pterygota</taxon>
        <taxon>Neoptera</taxon>
        <taxon>Endopterygota</taxon>
        <taxon>Diptera</taxon>
        <taxon>Brachycera</taxon>
        <taxon>Muscomorpha</taxon>
        <taxon>Ephydroidea</taxon>
        <taxon>Drosophilidae</taxon>
        <taxon>Drosophila</taxon>
        <taxon>Sophophora</taxon>
    </lineage>
</organism>
<keyword evidence="2" id="KW-0732">Signal</keyword>
<dbReference type="OrthoDB" id="7867694at2759"/>
<proteinExistence type="predicted"/>
<protein>
    <recommendedName>
        <fullName evidence="5">DUF4794 domain-containing protein</fullName>
    </recommendedName>
</protein>
<accession>A0A0Q9WPB3</accession>
<evidence type="ECO:0000313" key="4">
    <source>
        <dbReference type="Proteomes" id="UP000007798"/>
    </source>
</evidence>
<feature type="chain" id="PRO_5006386981" description="DUF4794 domain-containing protein" evidence="2">
    <location>
        <begin position="23"/>
        <end position="164"/>
    </location>
</feature>
<evidence type="ECO:0000313" key="3">
    <source>
        <dbReference type="EMBL" id="KRF97785.1"/>
    </source>
</evidence>
<evidence type="ECO:0008006" key="5">
    <source>
        <dbReference type="Google" id="ProtNLM"/>
    </source>
</evidence>
<evidence type="ECO:0000256" key="2">
    <source>
        <dbReference type="SAM" id="SignalP"/>
    </source>
</evidence>
<feature type="signal peptide" evidence="2">
    <location>
        <begin position="1"/>
        <end position="22"/>
    </location>
</feature>
<dbReference type="InParanoid" id="A0A0Q9WPB3"/>
<dbReference type="Proteomes" id="UP000007798">
    <property type="component" value="Unassembled WGS sequence"/>
</dbReference>
<sequence>MKTFKQFISVLLAVVLVGLASATGIARTYLPPVRQVHRQTSTIYRPQVQVPLVRPPAVYLPPSPSIVSVSRPAYQPQQVVSISRPVAIQRPVAVVQAVVRPERVYLPPAPQRLISQPRLAVKAISVPRLVAPQRTYLPPQRTYLPPQTAAASSLSEQYEETNEL</sequence>
<feature type="region of interest" description="Disordered" evidence="1">
    <location>
        <begin position="140"/>
        <end position="164"/>
    </location>
</feature>
<evidence type="ECO:0000256" key="1">
    <source>
        <dbReference type="SAM" id="MobiDB-lite"/>
    </source>
</evidence>
<dbReference type="EMBL" id="CH963847">
    <property type="protein sequence ID" value="KRF97785.1"/>
    <property type="molecule type" value="Genomic_DNA"/>
</dbReference>
<name>A0A0Q9WPB3_DROWI</name>